<dbReference type="OrthoDB" id="7629918at2"/>
<dbReference type="InterPro" id="IPR018911">
    <property type="entry name" value="Gmad2_Ig-like_dom"/>
</dbReference>
<dbReference type="RefSeq" id="WP_084839953.1">
    <property type="nucleotide sequence ID" value="NZ_ARYN01000001.1"/>
</dbReference>
<reference evidence="2 3" key="1">
    <citation type="submission" date="2013-04" db="EMBL/GenBank/DDBJ databases">
        <title>Zunongwangia sp. 22II14-10F7 Genome Sequencing.</title>
        <authorList>
            <person name="Lai Q."/>
            <person name="Shao Z."/>
        </authorList>
    </citation>
    <scope>NUCLEOTIDE SEQUENCE [LARGE SCALE GENOMIC DNA]</scope>
    <source>
        <strain evidence="2 3">22II14-10F7</strain>
    </source>
</reference>
<accession>A0A1Y1T8R8</accession>
<dbReference type="PROSITE" id="PS51257">
    <property type="entry name" value="PROKAR_LIPOPROTEIN"/>
    <property type="match status" value="1"/>
</dbReference>
<sequence>MIRKILILGIFTLSFSCKEFSEKDKNNSENQQNIEVISTEENTASQKEDSSEEISALIKVKTPEEGAVINSPLQISGKAKGFWFFEADAPVKLLDKNDNLIAETYIQATGDWMIQDWVNFEGNLQFEITDQKSGFLVFERANPSDLKQNDRQYKIQVNFAR</sequence>
<evidence type="ECO:0000313" key="3">
    <source>
        <dbReference type="Proteomes" id="UP000192746"/>
    </source>
</evidence>
<dbReference type="Pfam" id="PF10648">
    <property type="entry name" value="Gmad2"/>
    <property type="match status" value="1"/>
</dbReference>
<dbReference type="Proteomes" id="UP000192746">
    <property type="component" value="Unassembled WGS sequence"/>
</dbReference>
<evidence type="ECO:0000259" key="1">
    <source>
        <dbReference type="Pfam" id="PF10648"/>
    </source>
</evidence>
<keyword evidence="3" id="KW-1185">Reference proteome</keyword>
<name>A0A1Y1T8R8_9FLAO</name>
<proteinExistence type="predicted"/>
<dbReference type="AlphaFoldDB" id="A0A1Y1T8R8"/>
<protein>
    <recommendedName>
        <fullName evidence="1">Bacterial spore germination immunoglobulin-like domain-containing protein</fullName>
    </recommendedName>
</protein>
<evidence type="ECO:0000313" key="2">
    <source>
        <dbReference type="EMBL" id="ORL47467.1"/>
    </source>
</evidence>
<dbReference type="STRING" id="1185767.IIF7_01860"/>
<gene>
    <name evidence="2" type="ORF">IIF7_01860</name>
</gene>
<feature type="domain" description="Bacterial spore germination immunoglobulin-like" evidence="1">
    <location>
        <begin position="58"/>
        <end position="145"/>
    </location>
</feature>
<organism evidence="2 3">
    <name type="scientific">Zunongwangia atlantica 22II14-10F7</name>
    <dbReference type="NCBI Taxonomy" id="1185767"/>
    <lineage>
        <taxon>Bacteria</taxon>
        <taxon>Pseudomonadati</taxon>
        <taxon>Bacteroidota</taxon>
        <taxon>Flavobacteriia</taxon>
        <taxon>Flavobacteriales</taxon>
        <taxon>Flavobacteriaceae</taxon>
        <taxon>Zunongwangia</taxon>
    </lineage>
</organism>
<dbReference type="EMBL" id="ARYN01000001">
    <property type="protein sequence ID" value="ORL47467.1"/>
    <property type="molecule type" value="Genomic_DNA"/>
</dbReference>
<comment type="caution">
    <text evidence="2">The sequence shown here is derived from an EMBL/GenBank/DDBJ whole genome shotgun (WGS) entry which is preliminary data.</text>
</comment>